<dbReference type="PANTHER" id="PTHR11353">
    <property type="entry name" value="CHAPERONIN"/>
    <property type="match status" value="1"/>
</dbReference>
<dbReference type="InterPro" id="IPR027413">
    <property type="entry name" value="GROEL-like_equatorial_sf"/>
</dbReference>
<dbReference type="InterPro" id="IPR012721">
    <property type="entry name" value="Chap_CCT_theta"/>
</dbReference>
<evidence type="ECO:0000256" key="7">
    <source>
        <dbReference type="ARBA" id="ARBA00023186"/>
    </source>
</evidence>
<evidence type="ECO:0000256" key="2">
    <source>
        <dbReference type="ARBA" id="ARBA00008020"/>
    </source>
</evidence>
<comment type="function">
    <text evidence="9">Molecular chaperone; assists the folding of proteins upon ATP hydrolysis. Known to play a role, in vitro, in the folding of actin and tubulin. Required for correct subcellular localization of pgl-1.</text>
</comment>
<organism evidence="12 13">
    <name type="scientific">Hermetia illucens</name>
    <name type="common">Black soldier fly</name>
    <dbReference type="NCBI Taxonomy" id="343691"/>
    <lineage>
        <taxon>Eukaryota</taxon>
        <taxon>Metazoa</taxon>
        <taxon>Ecdysozoa</taxon>
        <taxon>Arthropoda</taxon>
        <taxon>Hexapoda</taxon>
        <taxon>Insecta</taxon>
        <taxon>Pterygota</taxon>
        <taxon>Neoptera</taxon>
        <taxon>Endopterygota</taxon>
        <taxon>Diptera</taxon>
        <taxon>Brachycera</taxon>
        <taxon>Stratiomyomorpha</taxon>
        <taxon>Stratiomyidae</taxon>
        <taxon>Hermetiinae</taxon>
        <taxon>Hermetia</taxon>
    </lineage>
</organism>
<dbReference type="InterPro" id="IPR017998">
    <property type="entry name" value="Chaperone_TCP-1"/>
</dbReference>
<evidence type="ECO:0000256" key="3">
    <source>
        <dbReference type="ARBA" id="ARBA00016981"/>
    </source>
</evidence>
<dbReference type="Proteomes" id="UP000594454">
    <property type="component" value="Chromosome 4"/>
</dbReference>
<keyword evidence="4" id="KW-0963">Cytoplasm</keyword>
<sequence>MALSVPKAPGMAQMMKEGARMYSGLEEAVYRNISACKEFAQSVRSAYGPNGMNKMVINYLGKQFVTSDAGTIMRELDVEHPAAKLMVMASQMQEAEVGDGTNFVVVFAGALLEGAEELLRLGVTTSEISEGYEKALEKALEILDKLVCYEIKDYRDLNQVRDCIRTAVMSKQYGQEDLIADLIAKACISILPEKSTFNVDNIRVCKILGSGLTRSEVLRGMVFKRHVEGDVSVAEKAKIAIFSCPVDIIQTETKGTVLIKSAEELMNFSRGEENLLEQQIKAIADTGAKVVVAGGKFGDMALHFLNKYGIMAVRLNSKFDLRRLSKAVNGTVLPRITAPTAEELGYCDKVCIEELGDTSIVAFRNEGADSRIATIVIRGATDGFMDDIERAIDDGVNTFKGLTRDGRFVPGAGATEIELAQQLSEYADTLPGLDQYAVRKFAAALEVFPKALADNTGVNATELVHKLYLAHKEKGKNYGFNIDAEQADVIDVTTTKIYDLYASKWWGLKYATSAASTILKVDQIIMAKRAGGPKARQPAGSDDES</sequence>
<comment type="subcellular location">
    <subcellularLocation>
        <location evidence="1">Cytoplasm</location>
    </subcellularLocation>
</comment>
<dbReference type="GO" id="GO:0005737">
    <property type="term" value="C:cytoplasm"/>
    <property type="evidence" value="ECO:0007669"/>
    <property type="project" value="UniProtKB-SubCell"/>
</dbReference>
<evidence type="ECO:0000313" key="12">
    <source>
        <dbReference type="EMBL" id="CAD7089238.1"/>
    </source>
</evidence>
<evidence type="ECO:0000256" key="9">
    <source>
        <dbReference type="ARBA" id="ARBA00058723"/>
    </source>
</evidence>
<evidence type="ECO:0000256" key="8">
    <source>
        <dbReference type="ARBA" id="ARBA00029602"/>
    </source>
</evidence>
<dbReference type="GO" id="GO:0016887">
    <property type="term" value="F:ATP hydrolysis activity"/>
    <property type="evidence" value="ECO:0007669"/>
    <property type="project" value="InterPro"/>
</dbReference>
<name>A0A7R8YXQ6_HERIL</name>
<dbReference type="FunFam" id="3.50.7.10:FF:000008">
    <property type="entry name" value="T-complex protein 1 subunit theta"/>
    <property type="match status" value="1"/>
</dbReference>
<keyword evidence="6 11" id="KW-0067">ATP-binding</keyword>
<dbReference type="GO" id="GO:0005524">
    <property type="term" value="F:ATP binding"/>
    <property type="evidence" value="ECO:0007669"/>
    <property type="project" value="UniProtKB-KW"/>
</dbReference>
<evidence type="ECO:0000313" key="13">
    <source>
        <dbReference type="Proteomes" id="UP000594454"/>
    </source>
</evidence>
<dbReference type="InterPro" id="IPR002194">
    <property type="entry name" value="Chaperonin_TCP-1_CS"/>
</dbReference>
<dbReference type="InterPro" id="IPR027409">
    <property type="entry name" value="GroEL-like_apical_dom_sf"/>
</dbReference>
<dbReference type="EMBL" id="LR899012">
    <property type="protein sequence ID" value="CAD7089238.1"/>
    <property type="molecule type" value="Genomic_DNA"/>
</dbReference>
<evidence type="ECO:0000256" key="10">
    <source>
        <dbReference type="ARBA" id="ARBA00064252"/>
    </source>
</evidence>
<comment type="subunit">
    <text evidence="10">Heterooligomeric complex.</text>
</comment>
<protein>
    <recommendedName>
        <fullName evidence="3">T-complex protein 1 subunit theta</fullName>
    </recommendedName>
    <alternativeName>
        <fullName evidence="8">CCT-theta</fullName>
    </alternativeName>
</protein>
<dbReference type="Gene3D" id="1.10.560.10">
    <property type="entry name" value="GroEL-like equatorial domain"/>
    <property type="match status" value="1"/>
</dbReference>
<keyword evidence="7 11" id="KW-0143">Chaperone</keyword>
<dbReference type="Gene3D" id="3.30.260.10">
    <property type="entry name" value="TCP-1-like chaperonin intermediate domain"/>
    <property type="match status" value="1"/>
</dbReference>
<dbReference type="InParanoid" id="A0A7R8YXQ6"/>
<reference evidence="12 13" key="1">
    <citation type="submission" date="2020-11" db="EMBL/GenBank/DDBJ databases">
        <authorList>
            <person name="Wallbank WR R."/>
            <person name="Pardo Diaz C."/>
            <person name="Kozak K."/>
            <person name="Martin S."/>
            <person name="Jiggins C."/>
            <person name="Moest M."/>
            <person name="Warren A I."/>
            <person name="Generalovic N T."/>
            <person name="Byers J.R.P. K."/>
            <person name="Montejo-Kovacevich G."/>
            <person name="Yen C E."/>
        </authorList>
    </citation>
    <scope>NUCLEOTIDE SEQUENCE [LARGE SCALE GENOMIC DNA]</scope>
</reference>
<dbReference type="PROSITE" id="PS00995">
    <property type="entry name" value="TCP1_3"/>
    <property type="match status" value="1"/>
</dbReference>
<dbReference type="Gene3D" id="3.50.7.10">
    <property type="entry name" value="GroEL"/>
    <property type="match status" value="1"/>
</dbReference>
<dbReference type="AlphaFoldDB" id="A0A7R8YXQ6"/>
<dbReference type="OrthoDB" id="1748577at2759"/>
<evidence type="ECO:0000256" key="1">
    <source>
        <dbReference type="ARBA" id="ARBA00004496"/>
    </source>
</evidence>
<dbReference type="PRINTS" id="PR00304">
    <property type="entry name" value="TCOMPLEXTCP1"/>
</dbReference>
<evidence type="ECO:0000256" key="11">
    <source>
        <dbReference type="RuleBase" id="RU004187"/>
    </source>
</evidence>
<dbReference type="SUPFAM" id="SSF48592">
    <property type="entry name" value="GroEL equatorial domain-like"/>
    <property type="match status" value="1"/>
</dbReference>
<dbReference type="SUPFAM" id="SSF52029">
    <property type="entry name" value="GroEL apical domain-like"/>
    <property type="match status" value="1"/>
</dbReference>
<dbReference type="FunCoup" id="A0A7R8YXQ6">
    <property type="interactions" value="1918"/>
</dbReference>
<dbReference type="InterPro" id="IPR027410">
    <property type="entry name" value="TCP-1-like_intermed_sf"/>
</dbReference>
<proteinExistence type="inferred from homology"/>
<evidence type="ECO:0000256" key="4">
    <source>
        <dbReference type="ARBA" id="ARBA00022490"/>
    </source>
</evidence>
<comment type="similarity">
    <text evidence="2 11">Belongs to the TCP-1 chaperonin family.</text>
</comment>
<gene>
    <name evidence="12" type="ORF">HERILL_LOCUS11806</name>
</gene>
<keyword evidence="13" id="KW-1185">Reference proteome</keyword>
<keyword evidence="5 11" id="KW-0547">Nucleotide-binding</keyword>
<dbReference type="Pfam" id="PF00118">
    <property type="entry name" value="Cpn60_TCP1"/>
    <property type="match status" value="1"/>
</dbReference>
<dbReference type="SUPFAM" id="SSF54849">
    <property type="entry name" value="GroEL-intermediate domain like"/>
    <property type="match status" value="1"/>
</dbReference>
<dbReference type="GO" id="GO:0140662">
    <property type="term" value="F:ATP-dependent protein folding chaperone"/>
    <property type="evidence" value="ECO:0007669"/>
    <property type="project" value="InterPro"/>
</dbReference>
<dbReference type="NCBIfam" id="TIGR02346">
    <property type="entry name" value="chap_CCT_theta"/>
    <property type="match status" value="1"/>
</dbReference>
<dbReference type="InterPro" id="IPR002423">
    <property type="entry name" value="Cpn60/GroEL/TCP-1"/>
</dbReference>
<dbReference type="PROSITE" id="PS00750">
    <property type="entry name" value="TCP1_1"/>
    <property type="match status" value="1"/>
</dbReference>
<evidence type="ECO:0000256" key="5">
    <source>
        <dbReference type="ARBA" id="ARBA00022741"/>
    </source>
</evidence>
<dbReference type="GO" id="GO:0051082">
    <property type="term" value="F:unfolded protein binding"/>
    <property type="evidence" value="ECO:0007669"/>
    <property type="project" value="InterPro"/>
</dbReference>
<evidence type="ECO:0000256" key="6">
    <source>
        <dbReference type="ARBA" id="ARBA00022840"/>
    </source>
</evidence>
<dbReference type="CDD" id="cd03341">
    <property type="entry name" value="TCP1_theta"/>
    <property type="match status" value="1"/>
</dbReference>
<accession>A0A7R8YXQ6</accession>
<dbReference type="OMA" id="WGLKYAV"/>